<dbReference type="AlphaFoldDB" id="A0A6A5WPB4"/>
<gene>
    <name evidence="2" type="ORF">P154DRAFT_520634</name>
</gene>
<evidence type="ECO:0000256" key="1">
    <source>
        <dbReference type="SAM" id="MobiDB-lite"/>
    </source>
</evidence>
<organism evidence="2 3">
    <name type="scientific">Amniculicola lignicola CBS 123094</name>
    <dbReference type="NCBI Taxonomy" id="1392246"/>
    <lineage>
        <taxon>Eukaryota</taxon>
        <taxon>Fungi</taxon>
        <taxon>Dikarya</taxon>
        <taxon>Ascomycota</taxon>
        <taxon>Pezizomycotina</taxon>
        <taxon>Dothideomycetes</taxon>
        <taxon>Pleosporomycetidae</taxon>
        <taxon>Pleosporales</taxon>
        <taxon>Amniculicolaceae</taxon>
        <taxon>Amniculicola</taxon>
    </lineage>
</organism>
<protein>
    <submittedName>
        <fullName evidence="2">Uncharacterized protein</fullName>
    </submittedName>
</protein>
<feature type="compositionally biased region" description="Basic and acidic residues" evidence="1">
    <location>
        <begin position="298"/>
        <end position="307"/>
    </location>
</feature>
<reference evidence="2" key="1">
    <citation type="journal article" date="2020" name="Stud. Mycol.">
        <title>101 Dothideomycetes genomes: a test case for predicting lifestyles and emergence of pathogens.</title>
        <authorList>
            <person name="Haridas S."/>
            <person name="Albert R."/>
            <person name="Binder M."/>
            <person name="Bloem J."/>
            <person name="Labutti K."/>
            <person name="Salamov A."/>
            <person name="Andreopoulos B."/>
            <person name="Baker S."/>
            <person name="Barry K."/>
            <person name="Bills G."/>
            <person name="Bluhm B."/>
            <person name="Cannon C."/>
            <person name="Castanera R."/>
            <person name="Culley D."/>
            <person name="Daum C."/>
            <person name="Ezra D."/>
            <person name="Gonzalez J."/>
            <person name="Henrissat B."/>
            <person name="Kuo A."/>
            <person name="Liang C."/>
            <person name="Lipzen A."/>
            <person name="Lutzoni F."/>
            <person name="Magnuson J."/>
            <person name="Mondo S."/>
            <person name="Nolan M."/>
            <person name="Ohm R."/>
            <person name="Pangilinan J."/>
            <person name="Park H.-J."/>
            <person name="Ramirez L."/>
            <person name="Alfaro M."/>
            <person name="Sun H."/>
            <person name="Tritt A."/>
            <person name="Yoshinaga Y."/>
            <person name="Zwiers L.-H."/>
            <person name="Turgeon B."/>
            <person name="Goodwin S."/>
            <person name="Spatafora J."/>
            <person name="Crous P."/>
            <person name="Grigoriev I."/>
        </authorList>
    </citation>
    <scope>NUCLEOTIDE SEQUENCE</scope>
    <source>
        <strain evidence="2">CBS 123094</strain>
    </source>
</reference>
<keyword evidence="3" id="KW-1185">Reference proteome</keyword>
<evidence type="ECO:0000313" key="3">
    <source>
        <dbReference type="Proteomes" id="UP000799779"/>
    </source>
</evidence>
<feature type="compositionally biased region" description="Acidic residues" evidence="1">
    <location>
        <begin position="235"/>
        <end position="275"/>
    </location>
</feature>
<accession>A0A6A5WPB4</accession>
<feature type="region of interest" description="Disordered" evidence="1">
    <location>
        <begin position="163"/>
        <end position="183"/>
    </location>
</feature>
<dbReference type="EMBL" id="ML977575">
    <property type="protein sequence ID" value="KAF2002868.1"/>
    <property type="molecule type" value="Genomic_DNA"/>
</dbReference>
<feature type="region of interest" description="Disordered" evidence="1">
    <location>
        <begin position="40"/>
        <end position="62"/>
    </location>
</feature>
<feature type="region of interest" description="Disordered" evidence="1">
    <location>
        <begin position="1"/>
        <end position="23"/>
    </location>
</feature>
<feature type="compositionally biased region" description="Polar residues" evidence="1">
    <location>
        <begin position="1"/>
        <end position="11"/>
    </location>
</feature>
<sequence length="307" mass="34937">MAFSRQVRSSYTPPPPPPMATKPVRHVCFAPTITLQQPRGVRRAPLPTPSEAPLHTKPPRKKPMVYTPAVVTTEPITIPGQEENLAGGQSEWFGAKASDIQLELRTEHVRVHSSKDNVTDYCRRETDPHTWKLAPNGYCWEIARQDRLATLEQTTGRVVDGRLGHVGSSTGRRRGGRGQVQKKEVKLVPEHIGAEHNVRMKNMKLWERCMKIPPGNRNEAYQRWVSTGLKKPLEVEEVEDDGDEKWDEDDDNDDEEEEEEETDDEAVLYEDEEGDFERIRVQKKVLSRSSEDSGYETEGSKKLESQS</sequence>
<proteinExistence type="predicted"/>
<name>A0A6A5WPB4_9PLEO</name>
<dbReference type="Proteomes" id="UP000799779">
    <property type="component" value="Unassembled WGS sequence"/>
</dbReference>
<evidence type="ECO:0000313" key="2">
    <source>
        <dbReference type="EMBL" id="KAF2002868.1"/>
    </source>
</evidence>
<feature type="region of interest" description="Disordered" evidence="1">
    <location>
        <begin position="235"/>
        <end position="307"/>
    </location>
</feature>